<protein>
    <submittedName>
        <fullName evidence="1">Uncharacterized protein</fullName>
    </submittedName>
</protein>
<dbReference type="HOGENOM" id="CLU_1718132_0_0_2"/>
<proteinExistence type="predicted"/>
<dbReference type="Proteomes" id="UP000000758">
    <property type="component" value="Chromosome"/>
</dbReference>
<dbReference type="AlphaFoldDB" id="A0RV39"/>
<dbReference type="KEGG" id="csy:CENSYa_0573"/>
<reference evidence="1 2" key="1">
    <citation type="journal article" date="2006" name="Proc. Natl. Acad. Sci. U.S.A.">
        <title>Genomic analysis of the uncultivated marine crenarchaeote Cenarchaeum symbiosum.</title>
        <authorList>
            <person name="Hallam S.J."/>
            <person name="Konstantinidis K.T."/>
            <person name="Putnam N."/>
            <person name="Schleper C."/>
            <person name="Watanabe Y."/>
            <person name="Sugahara J."/>
            <person name="Preston C."/>
            <person name="de la Torre J."/>
            <person name="Richardson P.M."/>
            <person name="DeLong E.F."/>
        </authorList>
    </citation>
    <scope>NUCLEOTIDE SEQUENCE [LARGE SCALE GENOMIC DNA]</scope>
    <source>
        <strain evidence="2">A</strain>
    </source>
</reference>
<sequence length="152" mass="17277">MVTRQASRIFRFPTQILSSTKSPGVNPGDDMVDNTKPGHAAHIVLDEILLLEKASTNCMDHGAKTRIKQSGMQYTAHMLGDKLWTFPLTRIECWKCRFSSHAYMIESPEGIPHAYCHRCGEDTMHRVTDDTSTTPDEAMRLITEYYRNMGLI</sequence>
<evidence type="ECO:0000313" key="1">
    <source>
        <dbReference type="EMBL" id="ABK77206.1"/>
    </source>
</evidence>
<dbReference type="EnsemblBacteria" id="ABK77206">
    <property type="protein sequence ID" value="ABK77206"/>
    <property type="gene ID" value="CENSYa_0573"/>
</dbReference>
<evidence type="ECO:0000313" key="2">
    <source>
        <dbReference type="Proteomes" id="UP000000758"/>
    </source>
</evidence>
<gene>
    <name evidence="1" type="ordered locus">CENSYa_0573</name>
</gene>
<organism evidence="1 2">
    <name type="scientific">Cenarchaeum symbiosum (strain A)</name>
    <dbReference type="NCBI Taxonomy" id="414004"/>
    <lineage>
        <taxon>Archaea</taxon>
        <taxon>Nitrososphaerota</taxon>
        <taxon>Candidatus Cenarchaeales</taxon>
        <taxon>Candidatus Cenarchaeaceae</taxon>
        <taxon>Candidatus Cenarchaeum</taxon>
    </lineage>
</organism>
<keyword evidence="2" id="KW-1185">Reference proteome</keyword>
<name>A0RV39_CENSY</name>
<dbReference type="EMBL" id="DP000238">
    <property type="protein sequence ID" value="ABK77206.1"/>
    <property type="molecule type" value="Genomic_DNA"/>
</dbReference>
<accession>A0RV39</accession>